<reference evidence="1" key="1">
    <citation type="submission" date="2018-11" db="EMBL/GenBank/DDBJ databases">
        <authorList>
            <consortium name="Genoscope - CEA"/>
            <person name="William W."/>
        </authorList>
    </citation>
    <scope>NUCLEOTIDE SEQUENCE</scope>
</reference>
<dbReference type="AlphaFoldDB" id="A0A3P6G500"/>
<gene>
    <name evidence="1" type="ORF">BOLC6T35543H</name>
</gene>
<dbReference type="EMBL" id="LR031880">
    <property type="protein sequence ID" value="VDD60090.1"/>
    <property type="molecule type" value="Genomic_DNA"/>
</dbReference>
<proteinExistence type="predicted"/>
<evidence type="ECO:0000313" key="1">
    <source>
        <dbReference type="EMBL" id="VDD60090.1"/>
    </source>
</evidence>
<organism evidence="1">
    <name type="scientific">Brassica oleracea</name>
    <name type="common">Wild cabbage</name>
    <dbReference type="NCBI Taxonomy" id="3712"/>
    <lineage>
        <taxon>Eukaryota</taxon>
        <taxon>Viridiplantae</taxon>
        <taxon>Streptophyta</taxon>
        <taxon>Embryophyta</taxon>
        <taxon>Tracheophyta</taxon>
        <taxon>Spermatophyta</taxon>
        <taxon>Magnoliopsida</taxon>
        <taxon>eudicotyledons</taxon>
        <taxon>Gunneridae</taxon>
        <taxon>Pentapetalae</taxon>
        <taxon>rosids</taxon>
        <taxon>malvids</taxon>
        <taxon>Brassicales</taxon>
        <taxon>Brassicaceae</taxon>
        <taxon>Brassiceae</taxon>
        <taxon>Brassica</taxon>
    </lineage>
</organism>
<accession>A0A3P6G500</accession>
<sequence>MSNLEAEAVDFEPGEDDFIDEDVGASDLSTPYICFIVFCFVCLWRVGCDECLATFSHHNFGDFFLLSMLLCC</sequence>
<protein>
    <submittedName>
        <fullName evidence="1">Uncharacterized protein</fullName>
    </submittedName>
</protein>
<name>A0A3P6G500_BRAOL</name>